<reference evidence="2" key="1">
    <citation type="submission" date="2016-10" db="EMBL/GenBank/DDBJ databases">
        <authorList>
            <person name="Varghese N."/>
            <person name="Submissions S."/>
        </authorList>
    </citation>
    <scope>NUCLEOTIDE SEQUENCE [LARGE SCALE GENOMIC DNA]</scope>
    <source>
        <strain evidence="2">CGMCC 1.10121</strain>
    </source>
</reference>
<dbReference type="RefSeq" id="WP_170864748.1">
    <property type="nucleotide sequence ID" value="NZ_FODV01000003.1"/>
</dbReference>
<proteinExistence type="predicted"/>
<evidence type="ECO:0000313" key="1">
    <source>
        <dbReference type="EMBL" id="SEO59452.1"/>
    </source>
</evidence>
<dbReference type="Pfam" id="PF24433">
    <property type="entry name" value="DUF7556"/>
    <property type="match status" value="1"/>
</dbReference>
<sequence length="54" mass="5758">MATDTTAIDVSAPEVMASVDSTSPSAEFIIADITCDDAWVSVRADDAPLLDDWR</sequence>
<dbReference type="OrthoDB" id="262340at2157"/>
<accession>A0A1H8QYZ5</accession>
<protein>
    <submittedName>
        <fullName evidence="1">Uncharacterized protein</fullName>
    </submittedName>
</protein>
<dbReference type="InterPro" id="IPR055978">
    <property type="entry name" value="DUF7556"/>
</dbReference>
<dbReference type="EMBL" id="FODV01000003">
    <property type="protein sequence ID" value="SEO59452.1"/>
    <property type="molecule type" value="Genomic_DNA"/>
</dbReference>
<dbReference type="Proteomes" id="UP000199126">
    <property type="component" value="Unassembled WGS sequence"/>
</dbReference>
<organism evidence="1 2">
    <name type="scientific">Halogranum amylolyticum</name>
    <dbReference type="NCBI Taxonomy" id="660520"/>
    <lineage>
        <taxon>Archaea</taxon>
        <taxon>Methanobacteriati</taxon>
        <taxon>Methanobacteriota</taxon>
        <taxon>Stenosarchaea group</taxon>
        <taxon>Halobacteria</taxon>
        <taxon>Halobacteriales</taxon>
        <taxon>Haloferacaceae</taxon>
    </lineage>
</organism>
<evidence type="ECO:0000313" key="2">
    <source>
        <dbReference type="Proteomes" id="UP000199126"/>
    </source>
</evidence>
<keyword evidence="2" id="KW-1185">Reference proteome</keyword>
<dbReference type="AlphaFoldDB" id="A0A1H8QYZ5"/>
<gene>
    <name evidence="1" type="ORF">SAMN04487948_103400</name>
</gene>
<name>A0A1H8QYZ5_9EURY</name>